<proteinExistence type="predicted"/>
<evidence type="ECO:0000313" key="2">
    <source>
        <dbReference type="EMBL" id="CAB4199476.1"/>
    </source>
</evidence>
<sequence>MFTMATLKEIQILADELTELAPPPTRPKGVNFFGTNGRWKVEAVGTGMYALRAEYDLADGEVVVVKINDEIIGFPSALVSAIKFAIMLASCNKYFWSVR</sequence>
<organism evidence="2">
    <name type="scientific">uncultured Caudovirales phage</name>
    <dbReference type="NCBI Taxonomy" id="2100421"/>
    <lineage>
        <taxon>Viruses</taxon>
        <taxon>Duplodnaviria</taxon>
        <taxon>Heunggongvirae</taxon>
        <taxon>Uroviricota</taxon>
        <taxon>Caudoviricetes</taxon>
        <taxon>Peduoviridae</taxon>
        <taxon>Maltschvirus</taxon>
        <taxon>Maltschvirus maltsch</taxon>
    </lineage>
</organism>
<dbReference type="EMBL" id="LR797036">
    <property type="protein sequence ID" value="CAB4182587.1"/>
    <property type="molecule type" value="Genomic_DNA"/>
</dbReference>
<reference evidence="2" key="1">
    <citation type="submission" date="2020-05" db="EMBL/GenBank/DDBJ databases">
        <authorList>
            <person name="Chiriac C."/>
            <person name="Salcher M."/>
            <person name="Ghai R."/>
            <person name="Kavagutti S V."/>
        </authorList>
    </citation>
    <scope>NUCLEOTIDE SEQUENCE</scope>
</reference>
<evidence type="ECO:0000313" key="1">
    <source>
        <dbReference type="EMBL" id="CAB4182587.1"/>
    </source>
</evidence>
<gene>
    <name evidence="1" type="ORF">UFOVP1083_8</name>
    <name evidence="2" type="ORF">UFOVP1327_45</name>
</gene>
<name>A0A6J5RYR7_9CAUD</name>
<accession>A0A6J5RYR7</accession>
<protein>
    <submittedName>
        <fullName evidence="2">Uncharacterized protein</fullName>
    </submittedName>
</protein>
<dbReference type="EMBL" id="LR797277">
    <property type="protein sequence ID" value="CAB4199476.1"/>
    <property type="molecule type" value="Genomic_DNA"/>
</dbReference>